<keyword evidence="1" id="KW-0808">Transferase</keyword>
<dbReference type="OrthoDB" id="7819947at2"/>
<dbReference type="InterPro" id="IPR045616">
    <property type="entry name" value="DUF6446"/>
</dbReference>
<dbReference type="Pfam" id="PF20044">
    <property type="entry name" value="DUF6446"/>
    <property type="match status" value="1"/>
</dbReference>
<evidence type="ECO:0000313" key="2">
    <source>
        <dbReference type="Proteomes" id="UP000026249"/>
    </source>
</evidence>
<organism evidence="1 2">
    <name type="scientific">Actibacterium mucosum KCTC 23349</name>
    <dbReference type="NCBI Taxonomy" id="1454373"/>
    <lineage>
        <taxon>Bacteria</taxon>
        <taxon>Pseudomonadati</taxon>
        <taxon>Pseudomonadota</taxon>
        <taxon>Alphaproteobacteria</taxon>
        <taxon>Rhodobacterales</taxon>
        <taxon>Roseobacteraceae</taxon>
        <taxon>Actibacterium</taxon>
    </lineage>
</organism>
<dbReference type="GO" id="GO:0016301">
    <property type="term" value="F:kinase activity"/>
    <property type="evidence" value="ECO:0007669"/>
    <property type="project" value="UniProtKB-KW"/>
</dbReference>
<dbReference type="EMBL" id="JFKE01000010">
    <property type="protein sequence ID" value="KAJ54214.1"/>
    <property type="molecule type" value="Genomic_DNA"/>
</dbReference>
<keyword evidence="1" id="KW-0418">Kinase</keyword>
<sequence length="173" mass="18626">MNGKLVAGALVSIGLIAGAAMYYLQVYGYYEPVADTGDNLRLTSIAGVAEPVIYDNFQAIDADSSPLRYRACFTTDMSQAMLTETFQLYENPTPLTTAGWFDCYDPAAIDAALKDGTATAYLGEANIVFGIDRVVAIFDDGRGRVWHQINACGKEHYDGNPVPAGCPPPPEDN</sequence>
<gene>
    <name evidence="1" type="ORF">ACMU_03770</name>
</gene>
<dbReference type="AlphaFoldDB" id="A0A037ZCI3"/>
<dbReference type="Proteomes" id="UP000026249">
    <property type="component" value="Unassembled WGS sequence"/>
</dbReference>
<protein>
    <submittedName>
        <fullName evidence="1">Histidine kinase</fullName>
    </submittedName>
</protein>
<comment type="caution">
    <text evidence="1">The sequence shown here is derived from an EMBL/GenBank/DDBJ whole genome shotgun (WGS) entry which is preliminary data.</text>
</comment>
<evidence type="ECO:0000313" key="1">
    <source>
        <dbReference type="EMBL" id="KAJ54214.1"/>
    </source>
</evidence>
<name>A0A037ZCI3_9RHOB</name>
<reference evidence="1 2" key="1">
    <citation type="submission" date="2014-03" db="EMBL/GenBank/DDBJ databases">
        <title>Draft Genome Sequence of Actibacterium mucosum KCTC 23349, a Marine Alphaproteobacterium with Complex Ionic Requirements Isolated from Mediterranean Seawater at Malvarrosa Beach, Valencia, Spain.</title>
        <authorList>
            <person name="Arahal D.R."/>
            <person name="Shao Z."/>
            <person name="Lai Q."/>
            <person name="Pujalte M.J."/>
        </authorList>
    </citation>
    <scope>NUCLEOTIDE SEQUENCE [LARGE SCALE GENOMIC DNA]</scope>
    <source>
        <strain evidence="1 2">KCTC 23349</strain>
    </source>
</reference>
<keyword evidence="2" id="KW-1185">Reference proteome</keyword>
<dbReference type="STRING" id="1454373.ACMU_03770"/>
<accession>A0A037ZCI3</accession>
<proteinExistence type="predicted"/>